<feature type="compositionally biased region" description="Basic and acidic residues" evidence="1">
    <location>
        <begin position="7"/>
        <end position="17"/>
    </location>
</feature>
<keyword evidence="2" id="KW-0472">Membrane</keyword>
<evidence type="ECO:0000313" key="3">
    <source>
        <dbReference type="EMBL" id="GAA1998598.1"/>
    </source>
</evidence>
<dbReference type="Pfam" id="PF07314">
    <property type="entry name" value="Lit"/>
    <property type="match status" value="1"/>
</dbReference>
<feature type="transmembrane region" description="Helical" evidence="2">
    <location>
        <begin position="323"/>
        <end position="344"/>
    </location>
</feature>
<keyword evidence="4" id="KW-1185">Reference proteome</keyword>
<feature type="transmembrane region" description="Helical" evidence="2">
    <location>
        <begin position="192"/>
        <end position="213"/>
    </location>
</feature>
<feature type="region of interest" description="Disordered" evidence="1">
    <location>
        <begin position="1"/>
        <end position="182"/>
    </location>
</feature>
<dbReference type="InterPro" id="IPR010178">
    <property type="entry name" value="Lit"/>
</dbReference>
<keyword evidence="2" id="KW-0812">Transmembrane</keyword>
<proteinExistence type="predicted"/>
<feature type="transmembrane region" description="Helical" evidence="2">
    <location>
        <begin position="225"/>
        <end position="250"/>
    </location>
</feature>
<feature type="compositionally biased region" description="Low complexity" evidence="1">
    <location>
        <begin position="155"/>
        <end position="182"/>
    </location>
</feature>
<protein>
    <recommendedName>
        <fullName evidence="5">Integral membrane protein TIGR01906</fullName>
    </recommendedName>
</protein>
<evidence type="ECO:0000256" key="1">
    <source>
        <dbReference type="SAM" id="MobiDB-lite"/>
    </source>
</evidence>
<reference evidence="3 4" key="1">
    <citation type="journal article" date="2019" name="Int. J. Syst. Evol. Microbiol.">
        <title>The Global Catalogue of Microorganisms (GCM) 10K type strain sequencing project: providing services to taxonomists for standard genome sequencing and annotation.</title>
        <authorList>
            <consortium name="The Broad Institute Genomics Platform"/>
            <consortium name="The Broad Institute Genome Sequencing Center for Infectious Disease"/>
            <person name="Wu L."/>
            <person name="Ma J."/>
        </authorList>
    </citation>
    <scope>NUCLEOTIDE SEQUENCE [LARGE SCALE GENOMIC DNA]</scope>
    <source>
        <strain evidence="3 4">JCM 14546</strain>
    </source>
</reference>
<name>A0ABN2T564_9MICO</name>
<evidence type="ECO:0008006" key="5">
    <source>
        <dbReference type="Google" id="ProtNLM"/>
    </source>
</evidence>
<keyword evidence="2" id="KW-1133">Transmembrane helix</keyword>
<comment type="caution">
    <text evidence="3">The sequence shown here is derived from an EMBL/GenBank/DDBJ whole genome shotgun (WGS) entry which is preliminary data.</text>
</comment>
<dbReference type="NCBIfam" id="TIGR01906">
    <property type="entry name" value="integ_TIGR01906"/>
    <property type="match status" value="1"/>
</dbReference>
<feature type="transmembrane region" description="Helical" evidence="2">
    <location>
        <begin position="416"/>
        <end position="437"/>
    </location>
</feature>
<evidence type="ECO:0000313" key="4">
    <source>
        <dbReference type="Proteomes" id="UP001500755"/>
    </source>
</evidence>
<feature type="transmembrane region" description="Helical" evidence="2">
    <location>
        <begin position="356"/>
        <end position="379"/>
    </location>
</feature>
<dbReference type="Proteomes" id="UP001500755">
    <property type="component" value="Unassembled WGS sequence"/>
</dbReference>
<gene>
    <name evidence="3" type="ORF">GCM10009755_02420</name>
</gene>
<dbReference type="EMBL" id="BAAANO010000003">
    <property type="protein sequence ID" value="GAA1998598.1"/>
    <property type="molecule type" value="Genomic_DNA"/>
</dbReference>
<organism evidence="3 4">
    <name type="scientific">Brevibacterium samyangense</name>
    <dbReference type="NCBI Taxonomy" id="366888"/>
    <lineage>
        <taxon>Bacteria</taxon>
        <taxon>Bacillati</taxon>
        <taxon>Actinomycetota</taxon>
        <taxon>Actinomycetes</taxon>
        <taxon>Micrococcales</taxon>
        <taxon>Brevibacteriaceae</taxon>
        <taxon>Brevibacterium</taxon>
    </lineage>
</organism>
<evidence type="ECO:0000256" key="2">
    <source>
        <dbReference type="SAM" id="Phobius"/>
    </source>
</evidence>
<sequence>MGSVAENESKNPDDLLARRMNSRASAGPESLDETEQFDALAPENEPKTGRGASASSTSGSTSSAASTPSSSAPSSSAEAASPASAGSSSGSEPGAGASSATRRTGTAASNASTAEASATKRVTVTPQVPASERPALFSDEEWALMNGEPVPAKRAGASGSGAPNAGTGATNAGAGSTGATGTSAKDAVTRSFAAGSAGVGAAGAAGAGAAAAVARSVPQKRTTALDVIGIVWTTLAVPFVLAAVAVRAIASGWFLRFEYFWRPGFPADDYGFTTEDRLHYGSYAVDYLHNQDGERYLADVVLPNGVPVFRSEEISHMADVKSLIGLLFLVAIIAAIGAVVFGLVQSRRTGPGIRLGYRFGAILTLVLFGGLGVLAFLGWDSFFTRFHEVFFEDGTWQFYLDDSLIRLFPPTFWVDAGIGVAAIVLVGVVLLFSLSFAGHRGRRAARKAARTER</sequence>
<feature type="compositionally biased region" description="Low complexity" evidence="1">
    <location>
        <begin position="51"/>
        <end position="119"/>
    </location>
</feature>
<accession>A0ABN2T564</accession>